<dbReference type="EMBL" id="AE017195">
    <property type="protein sequence ID" value="AAS44961.1"/>
    <property type="molecule type" value="Genomic_DNA"/>
</dbReference>
<organism evidence="1 2">
    <name type="scientific">Bacillus cereus (strain ATCC 10987 / NRS 248)</name>
    <dbReference type="NCBI Taxonomy" id="222523"/>
    <lineage>
        <taxon>Bacteria</taxon>
        <taxon>Bacillati</taxon>
        <taxon>Bacillota</taxon>
        <taxon>Bacilli</taxon>
        <taxon>Bacillales</taxon>
        <taxon>Bacillaceae</taxon>
        <taxon>Bacillus</taxon>
        <taxon>Bacillus cereus group</taxon>
    </lineage>
</organism>
<geneLocation type="plasmid" evidence="1 2">
    <name>pBc10987</name>
</geneLocation>
<dbReference type="AlphaFoldDB" id="Q74NY3"/>
<keyword evidence="1" id="KW-0614">Plasmid</keyword>
<accession>Q74NY3</accession>
<reference evidence="1 2" key="1">
    <citation type="journal article" date="2004" name="Nucleic Acids Res.">
        <title>The genome sequence of Bacillus cereus ATCC 10987 reveals metabolic adaptations and a large plasmid related to Bacillus anthracis pXO1.</title>
        <authorList>
            <person name="Rasko D.A."/>
            <person name="Ravel J."/>
            <person name="Okstad O.A."/>
            <person name="Helgason E."/>
            <person name="Cer R.Z."/>
            <person name="Jiang L."/>
            <person name="Shores K.A."/>
            <person name="Fouts D.E."/>
            <person name="Tourasse N.J."/>
            <person name="Angiuoli S.V."/>
            <person name="Kolonay J."/>
            <person name="Nelson W.C."/>
            <person name="Kolsto A.-B."/>
            <person name="Fraser C.M."/>
            <person name="Read T.D."/>
        </authorList>
    </citation>
    <scope>NUCLEOTIDE SEQUENCE [LARGE SCALE GENOMIC DNA]</scope>
    <source>
        <strain evidence="2">ATCC 10987 / NRS 248</strain>
        <plasmid evidence="2">Plasmid pBc10987</plasmid>
    </source>
</reference>
<gene>
    <name evidence="1" type="ordered locus">BCE_A0111</name>
</gene>
<evidence type="ECO:0000313" key="1">
    <source>
        <dbReference type="EMBL" id="AAS44961.1"/>
    </source>
</evidence>
<proteinExistence type="predicted"/>
<protein>
    <submittedName>
        <fullName evidence="1">Uncharacterized protein</fullName>
    </submittedName>
</protein>
<dbReference type="Proteomes" id="UP000002527">
    <property type="component" value="Plasmid pBc10987"/>
</dbReference>
<sequence>MGRMLLVLVKEYVTLEKRCSFYIKSTQDGKDVACFTGKVRKMGKALHVL</sequence>
<name>Q74NY3_BACC1</name>
<dbReference type="KEGG" id="bca:BCE_A0111"/>
<evidence type="ECO:0000313" key="2">
    <source>
        <dbReference type="Proteomes" id="UP000002527"/>
    </source>
</evidence>
<dbReference type="HOGENOM" id="CLU_206951_1_0_9"/>